<organism evidence="4 5">
    <name type="scientific">Brevibacillus centrosporus</name>
    <dbReference type="NCBI Taxonomy" id="54910"/>
    <lineage>
        <taxon>Bacteria</taxon>
        <taxon>Bacillati</taxon>
        <taxon>Bacillota</taxon>
        <taxon>Bacilli</taxon>
        <taxon>Bacillales</taxon>
        <taxon>Paenibacillaceae</taxon>
        <taxon>Brevibacillus</taxon>
    </lineage>
</organism>
<dbReference type="AlphaFoldDB" id="A0A1I3P1R3"/>
<dbReference type="GeneID" id="301131536"/>
<keyword evidence="5" id="KW-1185">Reference proteome</keyword>
<evidence type="ECO:0000256" key="2">
    <source>
        <dbReference type="PROSITE-ProRule" id="PRU00703"/>
    </source>
</evidence>
<dbReference type="PANTHER" id="PTHR43080">
    <property type="entry name" value="CBS DOMAIN-CONTAINING PROTEIN CBSX3, MITOCHONDRIAL"/>
    <property type="match status" value="1"/>
</dbReference>
<sequence length="158" mass="18021">MNQDIPLLHTPIKDLIIASTKVAHVQLGNSLEHALLVLIKSGYSAIPVLDLQYRLHGLISTNMIMNKALGLERFETEKMSEHTVDEVMETKIARLKYTDDFLRALEVSINHPFICIEDDEHYFQGILTRKSILALAYRHFRNLPFTTLADHQPTSPAE</sequence>
<dbReference type="Gene3D" id="3.10.580.10">
    <property type="entry name" value="CBS-domain"/>
    <property type="match status" value="1"/>
</dbReference>
<dbReference type="NCBIfam" id="NF041630">
    <property type="entry name" value="CBS_CbpB"/>
    <property type="match status" value="1"/>
</dbReference>
<evidence type="ECO:0000313" key="5">
    <source>
        <dbReference type="Proteomes" id="UP000198915"/>
    </source>
</evidence>
<proteinExistence type="predicted"/>
<accession>A0A1I3P1R3</accession>
<feature type="domain" description="CBS" evidence="3">
    <location>
        <begin position="18"/>
        <end position="76"/>
    </location>
</feature>
<gene>
    <name evidence="4" type="ORF">SAMN05518846_102230</name>
</gene>
<dbReference type="EMBL" id="FORT01000002">
    <property type="protein sequence ID" value="SFJ15302.1"/>
    <property type="molecule type" value="Genomic_DNA"/>
</dbReference>
<keyword evidence="1 2" id="KW-0129">CBS domain</keyword>
<dbReference type="PANTHER" id="PTHR43080:SF30">
    <property type="entry name" value="CYCLIC DI-AMP RECEPTOR B"/>
    <property type="match status" value="1"/>
</dbReference>
<dbReference type="CDD" id="cd04643">
    <property type="entry name" value="CBS_pair_bac"/>
    <property type="match status" value="1"/>
</dbReference>
<dbReference type="SUPFAM" id="SSF54631">
    <property type="entry name" value="CBS-domain pair"/>
    <property type="match status" value="1"/>
</dbReference>
<dbReference type="InterPro" id="IPR000644">
    <property type="entry name" value="CBS_dom"/>
</dbReference>
<name>A0A1I3P1R3_9BACL</name>
<evidence type="ECO:0000256" key="1">
    <source>
        <dbReference type="ARBA" id="ARBA00023122"/>
    </source>
</evidence>
<reference evidence="5" key="1">
    <citation type="submission" date="2016-10" db="EMBL/GenBank/DDBJ databases">
        <authorList>
            <person name="Varghese N."/>
            <person name="Submissions S."/>
        </authorList>
    </citation>
    <scope>NUCLEOTIDE SEQUENCE [LARGE SCALE GENOMIC DNA]</scope>
    <source>
        <strain evidence="5">OK042</strain>
    </source>
</reference>
<dbReference type="Proteomes" id="UP000198915">
    <property type="component" value="Unassembled WGS sequence"/>
</dbReference>
<evidence type="ECO:0000313" key="4">
    <source>
        <dbReference type="EMBL" id="SFJ15302.1"/>
    </source>
</evidence>
<dbReference type="InterPro" id="IPR048125">
    <property type="entry name" value="CBS_CbpB"/>
</dbReference>
<dbReference type="RefSeq" id="WP_092266747.1">
    <property type="nucleotide sequence ID" value="NZ_CP176856.1"/>
</dbReference>
<protein>
    <recommendedName>
        <fullName evidence="3">CBS domain-containing protein</fullName>
    </recommendedName>
</protein>
<dbReference type="Pfam" id="PF00571">
    <property type="entry name" value="CBS"/>
    <property type="match status" value="1"/>
</dbReference>
<dbReference type="InterPro" id="IPR051257">
    <property type="entry name" value="Diverse_CBS-Domain"/>
</dbReference>
<dbReference type="PROSITE" id="PS51371">
    <property type="entry name" value="CBS"/>
    <property type="match status" value="1"/>
</dbReference>
<evidence type="ECO:0000259" key="3">
    <source>
        <dbReference type="PROSITE" id="PS51371"/>
    </source>
</evidence>
<dbReference type="InterPro" id="IPR046342">
    <property type="entry name" value="CBS_dom_sf"/>
</dbReference>
<dbReference type="STRING" id="1884381.SAMN05518846_102230"/>